<evidence type="ECO:0000256" key="1">
    <source>
        <dbReference type="ARBA" id="ARBA00023015"/>
    </source>
</evidence>
<organism evidence="7 8">
    <name type="scientific">Tritrichomonas musculus</name>
    <dbReference type="NCBI Taxonomy" id="1915356"/>
    <lineage>
        <taxon>Eukaryota</taxon>
        <taxon>Metamonada</taxon>
        <taxon>Parabasalia</taxon>
        <taxon>Tritrichomonadida</taxon>
        <taxon>Tritrichomonadidae</taxon>
        <taxon>Tritrichomonas</taxon>
    </lineage>
</organism>
<dbReference type="CDD" id="cd00167">
    <property type="entry name" value="SANT"/>
    <property type="match status" value="2"/>
</dbReference>
<reference evidence="7 8" key="1">
    <citation type="submission" date="2024-04" db="EMBL/GenBank/DDBJ databases">
        <title>Tritrichomonas musculus Genome.</title>
        <authorList>
            <person name="Alves-Ferreira E."/>
            <person name="Grigg M."/>
            <person name="Lorenzi H."/>
            <person name="Galac M."/>
        </authorList>
    </citation>
    <scope>NUCLEOTIDE SEQUENCE [LARGE SCALE GENOMIC DNA]</scope>
    <source>
        <strain evidence="7 8">EAF2021</strain>
    </source>
</reference>
<feature type="domain" description="Myb-like" evidence="5">
    <location>
        <begin position="229"/>
        <end position="279"/>
    </location>
</feature>
<keyword evidence="3" id="KW-0804">Transcription</keyword>
<evidence type="ECO:0000256" key="2">
    <source>
        <dbReference type="ARBA" id="ARBA00023125"/>
    </source>
</evidence>
<feature type="domain" description="Myb-like" evidence="5">
    <location>
        <begin position="177"/>
        <end position="228"/>
    </location>
</feature>
<keyword evidence="4" id="KW-0539">Nucleus</keyword>
<dbReference type="InterPro" id="IPR017930">
    <property type="entry name" value="Myb_dom"/>
</dbReference>
<protein>
    <submittedName>
        <fullName evidence="7">Myb- protein B</fullName>
    </submittedName>
</protein>
<accession>A0ABR2H824</accession>
<evidence type="ECO:0000313" key="7">
    <source>
        <dbReference type="EMBL" id="KAK8842378.1"/>
    </source>
</evidence>
<evidence type="ECO:0000256" key="3">
    <source>
        <dbReference type="ARBA" id="ARBA00023163"/>
    </source>
</evidence>
<dbReference type="SMART" id="SM00717">
    <property type="entry name" value="SANT"/>
    <property type="match status" value="2"/>
</dbReference>
<comment type="caution">
    <text evidence="7">The sequence shown here is derived from an EMBL/GenBank/DDBJ whole genome shotgun (WGS) entry which is preliminary data.</text>
</comment>
<feature type="domain" description="HTH myb-type" evidence="6">
    <location>
        <begin position="234"/>
        <end position="283"/>
    </location>
</feature>
<dbReference type="PANTHER" id="PTHR46621:SF1">
    <property type="entry name" value="SNRNA-ACTIVATING PROTEIN COMPLEX SUBUNIT 4"/>
    <property type="match status" value="1"/>
</dbReference>
<sequence length="365" mass="42971">MKSVSSSQAKKRMSIPLPQINYNSYKKAPTMFNKTEKEKIDEFSIPPNFDFNCDNSQYLDDVLILNQDGFTQEEQEIQITNNNDNDGSLEQTLNLNEKYIDESNQQTDQMNKILSVLNNILEENNIKPQKSNTNPTNLNEMLEFMANNNISINENSFKNEKNIFFQIKDESKNIMPSVKKSPKKFSDEEDTLLKNIVKCFGAKNWKFIAFLMPNKTSRQCRDRYMNYLAPGFIHTEWTIEEDTLLAQKFRELGPKWTKIQKYFPSRTANAIKNRYNYTIRKVLQRPHLLQNFNSQIDKSKGKCNYKNVPKLNKKEEKSEYDDIKFEIYHADINNTNIDNYNSYECFLGNIDVNENDLFLNYLNNN</sequence>
<evidence type="ECO:0000259" key="5">
    <source>
        <dbReference type="PROSITE" id="PS50090"/>
    </source>
</evidence>
<evidence type="ECO:0000259" key="6">
    <source>
        <dbReference type="PROSITE" id="PS51294"/>
    </source>
</evidence>
<dbReference type="PANTHER" id="PTHR46621">
    <property type="entry name" value="SNRNA-ACTIVATING PROTEIN COMPLEX SUBUNIT 4"/>
    <property type="match status" value="1"/>
</dbReference>
<dbReference type="Proteomes" id="UP001470230">
    <property type="component" value="Unassembled WGS sequence"/>
</dbReference>
<dbReference type="Gene3D" id="1.10.10.60">
    <property type="entry name" value="Homeodomain-like"/>
    <property type="match status" value="2"/>
</dbReference>
<feature type="domain" description="HTH myb-type" evidence="6">
    <location>
        <begin position="175"/>
        <end position="232"/>
    </location>
</feature>
<dbReference type="InterPro" id="IPR001005">
    <property type="entry name" value="SANT/Myb"/>
</dbReference>
<dbReference type="InterPro" id="IPR009057">
    <property type="entry name" value="Homeodomain-like_sf"/>
</dbReference>
<gene>
    <name evidence="7" type="ORF">M9Y10_025959</name>
</gene>
<keyword evidence="2" id="KW-0238">DNA-binding</keyword>
<dbReference type="PROSITE" id="PS51294">
    <property type="entry name" value="HTH_MYB"/>
    <property type="match status" value="2"/>
</dbReference>
<proteinExistence type="predicted"/>
<keyword evidence="8" id="KW-1185">Reference proteome</keyword>
<name>A0ABR2H824_9EUKA</name>
<dbReference type="EMBL" id="JAPFFF010000038">
    <property type="protein sequence ID" value="KAK8842378.1"/>
    <property type="molecule type" value="Genomic_DNA"/>
</dbReference>
<keyword evidence="1" id="KW-0805">Transcription regulation</keyword>
<dbReference type="SUPFAM" id="SSF46689">
    <property type="entry name" value="Homeodomain-like"/>
    <property type="match status" value="1"/>
</dbReference>
<dbReference type="Pfam" id="PF00249">
    <property type="entry name" value="Myb_DNA-binding"/>
    <property type="match status" value="2"/>
</dbReference>
<dbReference type="PROSITE" id="PS50090">
    <property type="entry name" value="MYB_LIKE"/>
    <property type="match status" value="2"/>
</dbReference>
<evidence type="ECO:0000313" key="8">
    <source>
        <dbReference type="Proteomes" id="UP001470230"/>
    </source>
</evidence>
<dbReference type="InterPro" id="IPR051575">
    <property type="entry name" value="Myb-like_DNA-bd"/>
</dbReference>
<evidence type="ECO:0000256" key="4">
    <source>
        <dbReference type="ARBA" id="ARBA00023242"/>
    </source>
</evidence>